<feature type="region of interest" description="Disordered" evidence="1">
    <location>
        <begin position="225"/>
        <end position="244"/>
    </location>
</feature>
<name>A0A812IY42_9DINO</name>
<keyword evidence="4" id="KW-1185">Reference proteome</keyword>
<keyword evidence="2" id="KW-0732">Signal</keyword>
<dbReference type="AlphaFoldDB" id="A0A812IY42"/>
<feature type="chain" id="PRO_5032268406" evidence="2">
    <location>
        <begin position="20"/>
        <end position="629"/>
    </location>
</feature>
<sequence length="629" mass="72359">MPFFMAMLATCASASLYDALVEAPDLWADGFDVPVLPCRRGSFSFETCCQEDTDLSNLGHCFQRQSPDHLKFAREVCCDDRSAVIMTNNIMISATELGECLANCTCTDPEFPDCQCERKFLHKAMQLASLPRRWKAGFARWLTKSGRPPLRTEQDYEDCVLRNRREALRYWEHLIMTRQMATVPEPNKPVKPPIYRIPMTRENHAEVSQLQKWQVQERLERIHRKNRATKISSSTSSGSIPSSSSTSRLGVHIAMVASIGQPVFGRFTLATIRSALFHATRRKLHFHLLVDSAGQKDMLRALSSLEPELHARVGGIHLYGPEILKANWNFLVRRIPPSCFKFAGKYGSPGFFRLFPHVLFANTGVEHMIWTDAGDFLFFADPALLLEEHLRRVAEGSPRMAATYPRGCPWALQIFSFKVMEEVGWTSQVSDFFRTEWRTNRSGDHQRLCHLESYHTMVGIHNYLPELFGPVSQEWGHEPRIPWFTGLLQQPENLERIGLAPEVWENRQHPGLIDPTRAYIYCPTVSDFVLHSFVTLPYYPVFLVDLAQMFKLAREAIDFLSEDYVESPEYGSQTYRCGRPVLGMHMLRQFHWSVPWSLRLLNFWSNSEDLWPPRRGESWGLPARLDAIE</sequence>
<feature type="signal peptide" evidence="2">
    <location>
        <begin position="1"/>
        <end position="19"/>
    </location>
</feature>
<reference evidence="3" key="1">
    <citation type="submission" date="2021-02" db="EMBL/GenBank/DDBJ databases">
        <authorList>
            <person name="Dougan E. K."/>
            <person name="Rhodes N."/>
            <person name="Thang M."/>
            <person name="Chan C."/>
        </authorList>
    </citation>
    <scope>NUCLEOTIDE SEQUENCE</scope>
</reference>
<accession>A0A812IY42</accession>
<proteinExistence type="predicted"/>
<evidence type="ECO:0000256" key="1">
    <source>
        <dbReference type="SAM" id="MobiDB-lite"/>
    </source>
</evidence>
<evidence type="ECO:0000313" key="3">
    <source>
        <dbReference type="EMBL" id="CAE7193024.1"/>
    </source>
</evidence>
<dbReference type="Proteomes" id="UP000604046">
    <property type="component" value="Unassembled WGS sequence"/>
</dbReference>
<gene>
    <name evidence="3" type="ORF">SNAT2548_LOCUS5192</name>
</gene>
<evidence type="ECO:0000313" key="4">
    <source>
        <dbReference type="Proteomes" id="UP000604046"/>
    </source>
</evidence>
<dbReference type="OrthoDB" id="415222at2759"/>
<feature type="compositionally biased region" description="Low complexity" evidence="1">
    <location>
        <begin position="231"/>
        <end position="244"/>
    </location>
</feature>
<dbReference type="EMBL" id="CAJNDS010000330">
    <property type="protein sequence ID" value="CAE7193024.1"/>
    <property type="molecule type" value="Genomic_DNA"/>
</dbReference>
<evidence type="ECO:0000256" key="2">
    <source>
        <dbReference type="SAM" id="SignalP"/>
    </source>
</evidence>
<protein>
    <submittedName>
        <fullName evidence="3">Uncharacterized protein</fullName>
    </submittedName>
</protein>
<organism evidence="3 4">
    <name type="scientific">Symbiodinium natans</name>
    <dbReference type="NCBI Taxonomy" id="878477"/>
    <lineage>
        <taxon>Eukaryota</taxon>
        <taxon>Sar</taxon>
        <taxon>Alveolata</taxon>
        <taxon>Dinophyceae</taxon>
        <taxon>Suessiales</taxon>
        <taxon>Symbiodiniaceae</taxon>
        <taxon>Symbiodinium</taxon>
    </lineage>
</organism>
<comment type="caution">
    <text evidence="3">The sequence shown here is derived from an EMBL/GenBank/DDBJ whole genome shotgun (WGS) entry which is preliminary data.</text>
</comment>